<comment type="caution">
    <text evidence="1">The sequence shown here is derived from an EMBL/GenBank/DDBJ whole genome shotgun (WGS) entry which is preliminary data.</text>
</comment>
<protein>
    <submittedName>
        <fullName evidence="1">Uncharacterized protein</fullName>
    </submittedName>
</protein>
<dbReference type="Pfam" id="PF14476">
    <property type="entry name" value="Chloroplast_duf"/>
    <property type="match status" value="1"/>
</dbReference>
<dbReference type="Proteomes" id="UP000807159">
    <property type="component" value="Chromosome 4"/>
</dbReference>
<keyword evidence="2" id="KW-1185">Reference proteome</keyword>
<reference evidence="1" key="1">
    <citation type="journal article" date="2021" name="J. Hered.">
        <title>Genome Assembly of Salicaceae Populus deltoides (Eastern Cottonwood) I-69 Based on Nanopore Sequencing and Hi-C Technologies.</title>
        <authorList>
            <person name="Bai S."/>
            <person name="Wu H."/>
            <person name="Zhang J."/>
            <person name="Pan Z."/>
            <person name="Zhao W."/>
            <person name="Li Z."/>
            <person name="Tong C."/>
        </authorList>
    </citation>
    <scope>NUCLEOTIDE SEQUENCE</scope>
    <source>
        <tissue evidence="1">Leaf</tissue>
    </source>
</reference>
<name>A0A8T2Z3N7_POPDE</name>
<dbReference type="PANTHER" id="PTHR33358">
    <property type="entry name" value="F-BOX PROTEIN WITH A DOMAIN PROTEIN"/>
    <property type="match status" value="1"/>
</dbReference>
<proteinExistence type="predicted"/>
<organism evidence="1 2">
    <name type="scientific">Populus deltoides</name>
    <name type="common">Eastern poplar</name>
    <name type="synonym">Eastern cottonwood</name>
    <dbReference type="NCBI Taxonomy" id="3696"/>
    <lineage>
        <taxon>Eukaryota</taxon>
        <taxon>Viridiplantae</taxon>
        <taxon>Streptophyta</taxon>
        <taxon>Embryophyta</taxon>
        <taxon>Tracheophyta</taxon>
        <taxon>Spermatophyta</taxon>
        <taxon>Magnoliopsida</taxon>
        <taxon>eudicotyledons</taxon>
        <taxon>Gunneridae</taxon>
        <taxon>Pentapetalae</taxon>
        <taxon>rosids</taxon>
        <taxon>fabids</taxon>
        <taxon>Malpighiales</taxon>
        <taxon>Salicaceae</taxon>
        <taxon>Saliceae</taxon>
        <taxon>Populus</taxon>
    </lineage>
</organism>
<gene>
    <name evidence="1" type="ORF">H0E87_009418</name>
</gene>
<dbReference type="InterPro" id="IPR027949">
    <property type="entry name" value="Chloroplast_duf"/>
</dbReference>
<evidence type="ECO:0000313" key="1">
    <source>
        <dbReference type="EMBL" id="KAH8512194.1"/>
    </source>
</evidence>
<dbReference type="EMBL" id="JACEGQ020000004">
    <property type="protein sequence ID" value="KAH8512194.1"/>
    <property type="molecule type" value="Genomic_DNA"/>
</dbReference>
<dbReference type="AlphaFoldDB" id="A0A8T2Z3N7"/>
<accession>A0A8T2Z3N7</accession>
<sequence length="92" mass="9998">MRLGHLALKANKILAICGPLLTGTAASGILYTLEESLESTIQERDLEKREEGEMFEMNGIEACRSLEIDLARKSSSSHVDGSTIDEFAGKIS</sequence>
<evidence type="ECO:0000313" key="2">
    <source>
        <dbReference type="Proteomes" id="UP000807159"/>
    </source>
</evidence>
<dbReference type="PANTHER" id="PTHR33358:SF12">
    <property type="entry name" value="F-BOX PROTEIN WITH A DOMAIN PROTEIN"/>
    <property type="match status" value="1"/>
</dbReference>